<protein>
    <submittedName>
        <fullName evidence="1">Uncharacterized protein</fullName>
    </submittedName>
</protein>
<accession>A0A8S1IVX1</accession>
<dbReference type="Proteomes" id="UP000708148">
    <property type="component" value="Unassembled WGS sequence"/>
</dbReference>
<evidence type="ECO:0000313" key="1">
    <source>
        <dbReference type="EMBL" id="CAD7699226.1"/>
    </source>
</evidence>
<gene>
    <name evidence="1" type="ORF">OSTQU699_LOCUS4585</name>
</gene>
<evidence type="ECO:0000313" key="2">
    <source>
        <dbReference type="Proteomes" id="UP000708148"/>
    </source>
</evidence>
<proteinExistence type="predicted"/>
<dbReference type="EMBL" id="CAJHUC010000973">
    <property type="protein sequence ID" value="CAD7699226.1"/>
    <property type="molecule type" value="Genomic_DNA"/>
</dbReference>
<name>A0A8S1IVX1_9CHLO</name>
<dbReference type="AlphaFoldDB" id="A0A8S1IVX1"/>
<comment type="caution">
    <text evidence="1">The sequence shown here is derived from an EMBL/GenBank/DDBJ whole genome shotgun (WGS) entry which is preliminary data.</text>
</comment>
<reference evidence="1" key="1">
    <citation type="submission" date="2020-12" db="EMBL/GenBank/DDBJ databases">
        <authorList>
            <person name="Iha C."/>
        </authorList>
    </citation>
    <scope>NUCLEOTIDE SEQUENCE</scope>
</reference>
<sequence length="143" mass="15018">MCSTFTLTSVKVGHSPVKRNRGEDGGHEQLANAHSCDGMNGDSYLCAAAGKTGENNGSVWSLPNAGLVHMPGGGCLVALLAAGQCSVSCWASVAMPIASHCRRPQLNSNQIQVLGWDCSNMILIIYMMGPDWARGPPFLCEPG</sequence>
<organism evidence="1 2">
    <name type="scientific">Ostreobium quekettii</name>
    <dbReference type="NCBI Taxonomy" id="121088"/>
    <lineage>
        <taxon>Eukaryota</taxon>
        <taxon>Viridiplantae</taxon>
        <taxon>Chlorophyta</taxon>
        <taxon>core chlorophytes</taxon>
        <taxon>Ulvophyceae</taxon>
        <taxon>TCBD clade</taxon>
        <taxon>Bryopsidales</taxon>
        <taxon>Ostreobineae</taxon>
        <taxon>Ostreobiaceae</taxon>
        <taxon>Ostreobium</taxon>
    </lineage>
</organism>
<keyword evidence="2" id="KW-1185">Reference proteome</keyword>